<dbReference type="InterPro" id="IPR005829">
    <property type="entry name" value="Sugar_transporter_CS"/>
</dbReference>
<dbReference type="PRINTS" id="PR01035">
    <property type="entry name" value="TCRTETA"/>
</dbReference>
<keyword evidence="4" id="KW-1003">Cell membrane</keyword>
<evidence type="ECO:0000256" key="4">
    <source>
        <dbReference type="ARBA" id="ARBA00022475"/>
    </source>
</evidence>
<name>A0A845EZU3_9BACL</name>
<dbReference type="Gene3D" id="1.20.1720.10">
    <property type="entry name" value="Multidrug resistance protein D"/>
    <property type="match status" value="1"/>
</dbReference>
<feature type="transmembrane region" description="Helical" evidence="8">
    <location>
        <begin position="408"/>
        <end position="428"/>
    </location>
</feature>
<feature type="domain" description="Major facilitator superfamily (MFS) profile" evidence="9">
    <location>
        <begin position="16"/>
        <end position="471"/>
    </location>
</feature>
<feature type="transmembrane region" description="Helical" evidence="8">
    <location>
        <begin position="273"/>
        <end position="296"/>
    </location>
</feature>
<evidence type="ECO:0000259" key="9">
    <source>
        <dbReference type="PROSITE" id="PS50850"/>
    </source>
</evidence>
<sequence length="478" mass="51087">MNTKGMFLLDKKLRFILITFLLGVFLGALDSGIVSPALTTLIEDLGIDLKWTVWVVTIYTLVYAVSMPIVGKLADLFGRKRIFLTGITLFAIGSVIAGFSQSLSFLLVGRAVQALGGGGIIPIANAVIGSSFPKEKRGMALGFVGAMFGIATILGPNVGGFFVAQFSWRWIFFINVPIALIIIIMGLKLPDDRKETKKPSLDWGGAGVLSFVIISLLLGLTNLDTNEFAQSIQSLMVWPLLLISVVFIYPLIRVEKSAKDPILKLSYFKDRNIVLALLISMITGIGIISMIFVPSFSEIILLLSRGQGGYVMTILALASGFAAPIGGVLLDKWGAKQVVLLGFSLSLLGSLSFVYLADGWITLSLGMILSGIGIGFTMGTPLNYIILELTPDHEAGSSLSLVSLFRSVGTSLGPVILAGFIAMSGATFSGSKMSEAIRDAILSGYQHMYLAASVIFLIGLILGVFLKMPPKSSKVHSS</sequence>
<evidence type="ECO:0000256" key="7">
    <source>
        <dbReference type="ARBA" id="ARBA00023136"/>
    </source>
</evidence>
<evidence type="ECO:0000256" key="2">
    <source>
        <dbReference type="ARBA" id="ARBA00007520"/>
    </source>
</evidence>
<dbReference type="PANTHER" id="PTHR42718:SF46">
    <property type="entry name" value="BLR6921 PROTEIN"/>
    <property type="match status" value="1"/>
</dbReference>
<evidence type="ECO:0000256" key="1">
    <source>
        <dbReference type="ARBA" id="ARBA00004651"/>
    </source>
</evidence>
<protein>
    <submittedName>
        <fullName evidence="10">MFS transporter</fullName>
    </submittedName>
</protein>
<proteinExistence type="inferred from homology"/>
<keyword evidence="3" id="KW-0813">Transport</keyword>
<dbReference type="NCBIfam" id="TIGR00711">
    <property type="entry name" value="efflux_EmrB"/>
    <property type="match status" value="1"/>
</dbReference>
<dbReference type="Proteomes" id="UP000447833">
    <property type="component" value="Unassembled WGS sequence"/>
</dbReference>
<dbReference type="GO" id="GO:0022857">
    <property type="term" value="F:transmembrane transporter activity"/>
    <property type="evidence" value="ECO:0007669"/>
    <property type="project" value="InterPro"/>
</dbReference>
<dbReference type="PROSITE" id="PS00216">
    <property type="entry name" value="SUGAR_TRANSPORT_1"/>
    <property type="match status" value="1"/>
</dbReference>
<evidence type="ECO:0000313" key="11">
    <source>
        <dbReference type="Proteomes" id="UP000447833"/>
    </source>
</evidence>
<feature type="transmembrane region" description="Helical" evidence="8">
    <location>
        <begin position="448"/>
        <end position="466"/>
    </location>
</feature>
<feature type="transmembrane region" description="Helical" evidence="8">
    <location>
        <begin position="82"/>
        <end position="99"/>
    </location>
</feature>
<gene>
    <name evidence="10" type="ORF">GLW07_11765</name>
</gene>
<evidence type="ECO:0000256" key="8">
    <source>
        <dbReference type="SAM" id="Phobius"/>
    </source>
</evidence>
<dbReference type="InterPro" id="IPR036259">
    <property type="entry name" value="MFS_trans_sf"/>
</dbReference>
<feature type="transmembrane region" description="Helical" evidence="8">
    <location>
        <begin position="337"/>
        <end position="357"/>
    </location>
</feature>
<keyword evidence="6 8" id="KW-1133">Transmembrane helix</keyword>
<dbReference type="GO" id="GO:0005886">
    <property type="term" value="C:plasma membrane"/>
    <property type="evidence" value="ECO:0007669"/>
    <property type="project" value="UniProtKB-SubCell"/>
</dbReference>
<feature type="transmembrane region" description="Helical" evidence="8">
    <location>
        <begin position="140"/>
        <end position="164"/>
    </location>
</feature>
<evidence type="ECO:0000313" key="10">
    <source>
        <dbReference type="EMBL" id="MYL64027.1"/>
    </source>
</evidence>
<dbReference type="SUPFAM" id="SSF103473">
    <property type="entry name" value="MFS general substrate transporter"/>
    <property type="match status" value="1"/>
</dbReference>
<dbReference type="InterPro" id="IPR001958">
    <property type="entry name" value="Tet-R_TetA/multi-R_MdtG-like"/>
</dbReference>
<organism evidence="10 11">
    <name type="scientific">Guptibacillus hwajinpoensis</name>
    <dbReference type="NCBI Taxonomy" id="208199"/>
    <lineage>
        <taxon>Bacteria</taxon>
        <taxon>Bacillati</taxon>
        <taxon>Bacillota</taxon>
        <taxon>Bacilli</taxon>
        <taxon>Bacillales</taxon>
        <taxon>Guptibacillaceae</taxon>
        <taxon>Guptibacillus</taxon>
    </lineage>
</organism>
<feature type="transmembrane region" description="Helical" evidence="8">
    <location>
        <begin position="52"/>
        <end position="70"/>
    </location>
</feature>
<dbReference type="InterPro" id="IPR011701">
    <property type="entry name" value="MFS"/>
</dbReference>
<feature type="transmembrane region" description="Helical" evidence="8">
    <location>
        <begin position="105"/>
        <end position="128"/>
    </location>
</feature>
<dbReference type="CDD" id="cd17321">
    <property type="entry name" value="MFS_MMR_MDR_like"/>
    <property type="match status" value="1"/>
</dbReference>
<dbReference type="Gene3D" id="1.20.1250.20">
    <property type="entry name" value="MFS general substrate transporter like domains"/>
    <property type="match status" value="1"/>
</dbReference>
<evidence type="ECO:0000256" key="3">
    <source>
        <dbReference type="ARBA" id="ARBA00022448"/>
    </source>
</evidence>
<feature type="transmembrane region" description="Helical" evidence="8">
    <location>
        <begin position="308"/>
        <end position="330"/>
    </location>
</feature>
<dbReference type="PANTHER" id="PTHR42718">
    <property type="entry name" value="MAJOR FACILITATOR SUPERFAMILY MULTIDRUG TRANSPORTER MFSC"/>
    <property type="match status" value="1"/>
</dbReference>
<dbReference type="Pfam" id="PF07690">
    <property type="entry name" value="MFS_1"/>
    <property type="match status" value="1"/>
</dbReference>
<dbReference type="InterPro" id="IPR020846">
    <property type="entry name" value="MFS_dom"/>
</dbReference>
<dbReference type="InterPro" id="IPR004638">
    <property type="entry name" value="EmrB-like"/>
</dbReference>
<evidence type="ECO:0000256" key="6">
    <source>
        <dbReference type="ARBA" id="ARBA00022989"/>
    </source>
</evidence>
<feature type="transmembrane region" description="Helical" evidence="8">
    <location>
        <begin position="170"/>
        <end position="189"/>
    </location>
</feature>
<feature type="transmembrane region" description="Helical" evidence="8">
    <location>
        <begin position="232"/>
        <end position="252"/>
    </location>
</feature>
<keyword evidence="7 8" id="KW-0472">Membrane</keyword>
<dbReference type="PROSITE" id="PS50850">
    <property type="entry name" value="MFS"/>
    <property type="match status" value="1"/>
</dbReference>
<dbReference type="AlphaFoldDB" id="A0A845EZU3"/>
<feature type="transmembrane region" description="Helical" evidence="8">
    <location>
        <begin position="363"/>
        <end position="387"/>
    </location>
</feature>
<evidence type="ECO:0000256" key="5">
    <source>
        <dbReference type="ARBA" id="ARBA00022692"/>
    </source>
</evidence>
<comment type="caution">
    <text evidence="10">The sequence shown here is derived from an EMBL/GenBank/DDBJ whole genome shotgun (WGS) entry which is preliminary data.</text>
</comment>
<accession>A0A845EZU3</accession>
<keyword evidence="5 8" id="KW-0812">Transmembrane</keyword>
<comment type="similarity">
    <text evidence="2">Belongs to the major facilitator superfamily. TCR/Tet family.</text>
</comment>
<feature type="transmembrane region" description="Helical" evidence="8">
    <location>
        <begin position="201"/>
        <end position="220"/>
    </location>
</feature>
<comment type="subcellular location">
    <subcellularLocation>
        <location evidence="1">Cell membrane</location>
        <topology evidence="1">Multi-pass membrane protein</topology>
    </subcellularLocation>
</comment>
<reference evidence="10 11" key="1">
    <citation type="submission" date="2019-11" db="EMBL/GenBank/DDBJ databases">
        <title>Genome sequences of 17 halophilic strains isolated from different environments.</title>
        <authorList>
            <person name="Furrow R.E."/>
        </authorList>
    </citation>
    <scope>NUCLEOTIDE SEQUENCE [LARGE SCALE GENOMIC DNA]</scope>
    <source>
        <strain evidence="10 11">22506_14_FS</strain>
    </source>
</reference>
<dbReference type="EMBL" id="WMEY01000003">
    <property type="protein sequence ID" value="MYL64027.1"/>
    <property type="molecule type" value="Genomic_DNA"/>
</dbReference>